<evidence type="ECO:0000256" key="5">
    <source>
        <dbReference type="ARBA" id="ARBA00022833"/>
    </source>
</evidence>
<dbReference type="PANTHER" id="PTHR24406">
    <property type="entry name" value="TRANSCRIPTIONAL REPRESSOR CTCFL-RELATED"/>
    <property type="match status" value="1"/>
</dbReference>
<sequence length="547" mass="61635">MTKGFSGDRKDCFPVCAKSFPSRGEICVRQLKEYVQHLLYKTFRFHHVEGELCLLSSDRCSLSRGKYRETLLCFNPWHFEFFSFDAENRNKYRYSKSKEHICEPRLVVTLSFSKYMCRLCWTEVSDPCVTSSFNDENDFENDIQFLNSEDRNPELTNYSSIPQASVQSSPVASNITDSQVVESISFSPVPLDPPIVNVIPEASEKKYIELKVPAVVAEYPLSETSEATKTFSQSNTQSISDKSSETSLVIQKSNKTTKTASPVLREKSTRKRKIQAIFQCWKCLFKFTTNSELENHPCSGSLRYDEDDEIEETAKEDNFQVKIEQLDHDYGVSPPLKKKSKEDGNVLGNEVSIKEEVIDEEDYEKCMFDEKVEKSSAAVSEKSSECISSLEPEVLASTIYTCQFCGFCNSDISALSVHTDKCKSLGLRPLPGLSQEKAVSSASGGGSSCSEQCTESLSHPSCLDGKDCICPYCGVTFADLQELRLHAMKVKCRSIQCGVCSKFYATTRTHQHHECDGLKFKESDGIIYFKINNLNSSSWVSLDAIFF</sequence>
<keyword evidence="4" id="KW-0863">Zinc-finger</keyword>
<evidence type="ECO:0000313" key="9">
    <source>
        <dbReference type="EMBL" id="CDW26262.1"/>
    </source>
</evidence>
<evidence type="ECO:0000256" key="1">
    <source>
        <dbReference type="ARBA" id="ARBA00004123"/>
    </source>
</evidence>
<dbReference type="GO" id="GO:0005667">
    <property type="term" value="C:transcription regulator complex"/>
    <property type="evidence" value="ECO:0007669"/>
    <property type="project" value="InterPro"/>
</dbReference>
<comment type="subcellular location">
    <subcellularLocation>
        <location evidence="1">Nucleus</location>
    </subcellularLocation>
</comment>
<protein>
    <recommendedName>
        <fullName evidence="8">MH1 domain-containing protein</fullName>
    </recommendedName>
</protein>
<evidence type="ECO:0000256" key="7">
    <source>
        <dbReference type="SAM" id="MobiDB-lite"/>
    </source>
</evidence>
<feature type="domain" description="MH1" evidence="8">
    <location>
        <begin position="1"/>
        <end position="88"/>
    </location>
</feature>
<organism evidence="9">
    <name type="scientific">Lepeophtheirus salmonis</name>
    <name type="common">Salmon louse</name>
    <name type="synonym">Caligus salmonis</name>
    <dbReference type="NCBI Taxonomy" id="72036"/>
    <lineage>
        <taxon>Eukaryota</taxon>
        <taxon>Metazoa</taxon>
        <taxon>Ecdysozoa</taxon>
        <taxon>Arthropoda</taxon>
        <taxon>Crustacea</taxon>
        <taxon>Multicrustacea</taxon>
        <taxon>Hexanauplia</taxon>
        <taxon>Copepoda</taxon>
        <taxon>Siphonostomatoida</taxon>
        <taxon>Caligidae</taxon>
        <taxon>Lepeophtheirus</taxon>
    </lineage>
</organism>
<dbReference type="InterPro" id="IPR050888">
    <property type="entry name" value="ZnF_C2H2-type_TF"/>
</dbReference>
<evidence type="ECO:0000256" key="3">
    <source>
        <dbReference type="ARBA" id="ARBA00022737"/>
    </source>
</evidence>
<dbReference type="InterPro" id="IPR013019">
    <property type="entry name" value="MAD_homology_MH1"/>
</dbReference>
<name>A0A0K2TKS6_LEPSM</name>
<accession>A0A0K2TKS6</accession>
<keyword evidence="2" id="KW-0479">Metal-binding</keyword>
<dbReference type="EMBL" id="HACA01008901">
    <property type="protein sequence ID" value="CDW26262.1"/>
    <property type="molecule type" value="Transcribed_RNA"/>
</dbReference>
<keyword evidence="5" id="KW-0862">Zinc</keyword>
<evidence type="ECO:0000259" key="8">
    <source>
        <dbReference type="PROSITE" id="PS51075"/>
    </source>
</evidence>
<dbReference type="AlphaFoldDB" id="A0A0K2TKS6"/>
<evidence type="ECO:0000256" key="6">
    <source>
        <dbReference type="ARBA" id="ARBA00023242"/>
    </source>
</evidence>
<reference evidence="9" key="1">
    <citation type="submission" date="2014-05" db="EMBL/GenBank/DDBJ databases">
        <authorList>
            <person name="Chronopoulou M."/>
        </authorList>
    </citation>
    <scope>NUCLEOTIDE SEQUENCE</scope>
    <source>
        <tissue evidence="9">Whole organism</tissue>
    </source>
</reference>
<keyword evidence="3" id="KW-0677">Repeat</keyword>
<keyword evidence="6" id="KW-0539">Nucleus</keyword>
<dbReference type="GO" id="GO:0005634">
    <property type="term" value="C:nucleus"/>
    <property type="evidence" value="ECO:0007669"/>
    <property type="project" value="UniProtKB-SubCell"/>
</dbReference>
<dbReference type="GO" id="GO:0006355">
    <property type="term" value="P:regulation of DNA-templated transcription"/>
    <property type="evidence" value="ECO:0007669"/>
    <property type="project" value="InterPro"/>
</dbReference>
<dbReference type="PROSITE" id="PS51075">
    <property type="entry name" value="MH1"/>
    <property type="match status" value="1"/>
</dbReference>
<dbReference type="GO" id="GO:0008270">
    <property type="term" value="F:zinc ion binding"/>
    <property type="evidence" value="ECO:0007669"/>
    <property type="project" value="UniProtKB-KW"/>
</dbReference>
<feature type="compositionally biased region" description="Polar residues" evidence="7">
    <location>
        <begin position="228"/>
        <end position="260"/>
    </location>
</feature>
<feature type="region of interest" description="Disordered" evidence="7">
    <location>
        <begin position="228"/>
        <end position="261"/>
    </location>
</feature>
<evidence type="ECO:0000256" key="4">
    <source>
        <dbReference type="ARBA" id="ARBA00022771"/>
    </source>
</evidence>
<proteinExistence type="predicted"/>
<evidence type="ECO:0000256" key="2">
    <source>
        <dbReference type="ARBA" id="ARBA00022723"/>
    </source>
</evidence>